<evidence type="ECO:0000259" key="4">
    <source>
        <dbReference type="Pfam" id="PF00535"/>
    </source>
</evidence>
<dbReference type="RefSeq" id="WP_105516231.1">
    <property type="nucleotide sequence ID" value="NZ_PVEP01000011.1"/>
</dbReference>
<dbReference type="Gene3D" id="3.90.550.10">
    <property type="entry name" value="Spore Coat Polysaccharide Biosynthesis Protein SpsA, Chain A"/>
    <property type="match status" value="1"/>
</dbReference>
<protein>
    <submittedName>
        <fullName evidence="5">GT2 family glycosyltransferase</fullName>
    </submittedName>
</protein>
<evidence type="ECO:0000313" key="6">
    <source>
        <dbReference type="Proteomes" id="UP000238338"/>
    </source>
</evidence>
<dbReference type="EMBL" id="PVEP01000011">
    <property type="protein sequence ID" value="PQV55166.1"/>
    <property type="molecule type" value="Genomic_DNA"/>
</dbReference>
<dbReference type="AlphaFoldDB" id="A0A2S8S2X3"/>
<gene>
    <name evidence="5" type="ORF">LX70_03684</name>
</gene>
<evidence type="ECO:0000256" key="3">
    <source>
        <dbReference type="ARBA" id="ARBA00022679"/>
    </source>
</evidence>
<evidence type="ECO:0000313" key="5">
    <source>
        <dbReference type="EMBL" id="PQV55166.1"/>
    </source>
</evidence>
<comment type="similarity">
    <text evidence="1">Belongs to the glycosyltransferase 2 family.</text>
</comment>
<dbReference type="SUPFAM" id="SSF53448">
    <property type="entry name" value="Nucleotide-diphospho-sugar transferases"/>
    <property type="match status" value="1"/>
</dbReference>
<dbReference type="Pfam" id="PF00535">
    <property type="entry name" value="Glycos_transf_2"/>
    <property type="match status" value="1"/>
</dbReference>
<comment type="caution">
    <text evidence="5">The sequence shown here is derived from an EMBL/GenBank/DDBJ whole genome shotgun (WGS) entry which is preliminary data.</text>
</comment>
<proteinExistence type="inferred from homology"/>
<dbReference type="InterPro" id="IPR001173">
    <property type="entry name" value="Glyco_trans_2-like"/>
</dbReference>
<dbReference type="OrthoDB" id="6653642at2"/>
<name>A0A2S8S2X3_9RHOB</name>
<accession>A0A2S8S2X3</accession>
<organism evidence="5 6">
    <name type="scientific">Albidovulum denitrificans</name>
    <dbReference type="NCBI Taxonomy" id="404881"/>
    <lineage>
        <taxon>Bacteria</taxon>
        <taxon>Pseudomonadati</taxon>
        <taxon>Pseudomonadota</taxon>
        <taxon>Alphaproteobacteria</taxon>
        <taxon>Rhodobacterales</taxon>
        <taxon>Paracoccaceae</taxon>
        <taxon>Albidovulum</taxon>
    </lineage>
</organism>
<dbReference type="Proteomes" id="UP000238338">
    <property type="component" value="Unassembled WGS sequence"/>
</dbReference>
<keyword evidence="2" id="KW-0328">Glycosyltransferase</keyword>
<dbReference type="InterPro" id="IPR029044">
    <property type="entry name" value="Nucleotide-diphossugar_trans"/>
</dbReference>
<dbReference type="PANTHER" id="PTHR43179">
    <property type="entry name" value="RHAMNOSYLTRANSFERASE WBBL"/>
    <property type="match status" value="1"/>
</dbReference>
<dbReference type="PANTHER" id="PTHR43179:SF12">
    <property type="entry name" value="GALACTOFURANOSYLTRANSFERASE GLFT2"/>
    <property type="match status" value="1"/>
</dbReference>
<reference evidence="5 6" key="1">
    <citation type="submission" date="2018-02" db="EMBL/GenBank/DDBJ databases">
        <title>Genomic Encyclopedia of Archaeal and Bacterial Type Strains, Phase II (KMG-II): from individual species to whole genera.</title>
        <authorList>
            <person name="Goeker M."/>
        </authorList>
    </citation>
    <scope>NUCLEOTIDE SEQUENCE [LARGE SCALE GENOMIC DNA]</scope>
    <source>
        <strain evidence="5 6">DSM 18921</strain>
    </source>
</reference>
<keyword evidence="3 5" id="KW-0808">Transferase</keyword>
<evidence type="ECO:0000256" key="2">
    <source>
        <dbReference type="ARBA" id="ARBA00022676"/>
    </source>
</evidence>
<keyword evidence="6" id="KW-1185">Reference proteome</keyword>
<feature type="domain" description="Glycosyltransferase 2-like" evidence="4">
    <location>
        <begin position="7"/>
        <end position="136"/>
    </location>
</feature>
<sequence length="291" mass="32198">MTFDHVVIIPHFNDSKRLQRCLRALSKGDTDNTEILVVDNASTQPLDAVRAAFPSVRFVEEPLAGAANARNRGVLESAAPNLFFLDADCIPSPDWLRVARATVGRADIVGGAIDVFDETPPPRSGAEAFETVFAFNYRDYIERKGFSVTANLLTTRAVFEAVGPFRPGLSEDAEWCFRARDKGFGLVLEEALRVAHPTRSDWPALMRKWRRITREMFGLHMASHPGLGGRLRWFLRAVAVAGSGLAHIPKVLAHPRLAGPGERLRGVGTLLRFRLVRAGWMIGQVFGRDVT</sequence>
<evidence type="ECO:0000256" key="1">
    <source>
        <dbReference type="ARBA" id="ARBA00006739"/>
    </source>
</evidence>
<dbReference type="GO" id="GO:0016757">
    <property type="term" value="F:glycosyltransferase activity"/>
    <property type="evidence" value="ECO:0007669"/>
    <property type="project" value="UniProtKB-KW"/>
</dbReference>